<sequence length="395" mass="44379">MSGGLRSIMAMGHTVVEFWRETTTMAGDGSPWPWTWSLAAVLLVFTLRLVASRFRSVFRRPPSASVSVKPKEDDDVLPSLRAPGIISDLDLENLINDLDENSPDGGGVVWENVIDKSNNLISYKAKCCKPKDGPLKYLSTTVFENCSVEALLNFYMDNSYRVQWDKTVVHYQQLQMDSGSGTEFGRTIKKFLFLKPRDYVLAWRIWQGLDGSFYCFSKECEHPLAPHEKRYVRVAVFRSGWRIRKVPGRNACEIKMVHQEDAGLNVEMAKVAFAKGIWSYVRKMDDALRKYSTARQHQLSSVSSASLSIQKVPPQFEVMNDKTKTDNPENSKAACWSKTRKLKRWPSSKLIANGLVVLGGAICLSRGHSSLGTKVAMAYLLTKLTKYGASSGKDL</sequence>
<gene>
    <name evidence="2" type="ORF">STAS_04100</name>
</gene>
<dbReference type="Gene3D" id="3.30.530.20">
    <property type="match status" value="1"/>
</dbReference>
<dbReference type="Proteomes" id="UP000325081">
    <property type="component" value="Unassembled WGS sequence"/>
</dbReference>
<accession>A0A5A7P6D5</accession>
<feature type="domain" description="START" evidence="1">
    <location>
        <begin position="110"/>
        <end position="293"/>
    </location>
</feature>
<evidence type="ECO:0000259" key="1">
    <source>
        <dbReference type="PROSITE" id="PS50848"/>
    </source>
</evidence>
<dbReference type="AlphaFoldDB" id="A0A5A7P6D5"/>
<dbReference type="SUPFAM" id="SSF55961">
    <property type="entry name" value="Bet v1-like"/>
    <property type="match status" value="1"/>
</dbReference>
<dbReference type="OrthoDB" id="5403181at2759"/>
<dbReference type="PROSITE" id="PS50848">
    <property type="entry name" value="START"/>
    <property type="match status" value="1"/>
</dbReference>
<comment type="caution">
    <text evidence="2">The sequence shown here is derived from an EMBL/GenBank/DDBJ whole genome shotgun (WGS) entry which is preliminary data.</text>
</comment>
<dbReference type="PANTHER" id="PTHR19308">
    <property type="entry name" value="PHOSPHATIDYLCHOLINE TRANSFER PROTEIN"/>
    <property type="match status" value="1"/>
</dbReference>
<organism evidence="2 3">
    <name type="scientific">Striga asiatica</name>
    <name type="common">Asiatic witchweed</name>
    <name type="synonym">Buchnera asiatica</name>
    <dbReference type="NCBI Taxonomy" id="4170"/>
    <lineage>
        <taxon>Eukaryota</taxon>
        <taxon>Viridiplantae</taxon>
        <taxon>Streptophyta</taxon>
        <taxon>Embryophyta</taxon>
        <taxon>Tracheophyta</taxon>
        <taxon>Spermatophyta</taxon>
        <taxon>Magnoliopsida</taxon>
        <taxon>eudicotyledons</taxon>
        <taxon>Gunneridae</taxon>
        <taxon>Pentapetalae</taxon>
        <taxon>asterids</taxon>
        <taxon>lamiids</taxon>
        <taxon>Lamiales</taxon>
        <taxon>Orobanchaceae</taxon>
        <taxon>Buchnereae</taxon>
        <taxon>Striga</taxon>
    </lineage>
</organism>
<dbReference type="PANTHER" id="PTHR19308:SF13">
    <property type="entry name" value="OS02G0468400 PROTEIN"/>
    <property type="match status" value="1"/>
</dbReference>
<dbReference type="InterPro" id="IPR051213">
    <property type="entry name" value="START_lipid_transfer"/>
</dbReference>
<dbReference type="EMBL" id="BKCP01002447">
    <property type="protein sequence ID" value="GER28319.1"/>
    <property type="molecule type" value="Genomic_DNA"/>
</dbReference>
<dbReference type="GO" id="GO:0008289">
    <property type="term" value="F:lipid binding"/>
    <property type="evidence" value="ECO:0007669"/>
    <property type="project" value="InterPro"/>
</dbReference>
<dbReference type="GO" id="GO:0005737">
    <property type="term" value="C:cytoplasm"/>
    <property type="evidence" value="ECO:0007669"/>
    <property type="project" value="UniProtKB-ARBA"/>
</dbReference>
<evidence type="ECO:0000313" key="2">
    <source>
        <dbReference type="EMBL" id="GER28319.1"/>
    </source>
</evidence>
<protein>
    <submittedName>
        <fullName evidence="2">Polyketide cyclase/dehydrase and lipid transportsuperfamily protein</fullName>
    </submittedName>
</protein>
<keyword evidence="3" id="KW-1185">Reference proteome</keyword>
<dbReference type="InterPro" id="IPR023393">
    <property type="entry name" value="START-like_dom_sf"/>
</dbReference>
<name>A0A5A7P6D5_STRAF</name>
<dbReference type="InterPro" id="IPR002913">
    <property type="entry name" value="START_lipid-bd_dom"/>
</dbReference>
<dbReference type="Pfam" id="PF01852">
    <property type="entry name" value="START"/>
    <property type="match status" value="1"/>
</dbReference>
<evidence type="ECO:0000313" key="3">
    <source>
        <dbReference type="Proteomes" id="UP000325081"/>
    </source>
</evidence>
<reference evidence="3" key="1">
    <citation type="journal article" date="2019" name="Curr. Biol.">
        <title>Genome Sequence of Striga asiatica Provides Insight into the Evolution of Plant Parasitism.</title>
        <authorList>
            <person name="Yoshida S."/>
            <person name="Kim S."/>
            <person name="Wafula E.K."/>
            <person name="Tanskanen J."/>
            <person name="Kim Y.M."/>
            <person name="Honaas L."/>
            <person name="Yang Z."/>
            <person name="Spallek T."/>
            <person name="Conn C.E."/>
            <person name="Ichihashi Y."/>
            <person name="Cheong K."/>
            <person name="Cui S."/>
            <person name="Der J.P."/>
            <person name="Gundlach H."/>
            <person name="Jiao Y."/>
            <person name="Hori C."/>
            <person name="Ishida J.K."/>
            <person name="Kasahara H."/>
            <person name="Kiba T."/>
            <person name="Kim M.S."/>
            <person name="Koo N."/>
            <person name="Laohavisit A."/>
            <person name="Lee Y.H."/>
            <person name="Lumba S."/>
            <person name="McCourt P."/>
            <person name="Mortimer J.C."/>
            <person name="Mutuku J.M."/>
            <person name="Nomura T."/>
            <person name="Sasaki-Sekimoto Y."/>
            <person name="Seto Y."/>
            <person name="Wang Y."/>
            <person name="Wakatake T."/>
            <person name="Sakakibara H."/>
            <person name="Demura T."/>
            <person name="Yamaguchi S."/>
            <person name="Yoneyama K."/>
            <person name="Manabe R.I."/>
            <person name="Nelson D.C."/>
            <person name="Schulman A.H."/>
            <person name="Timko M.P."/>
            <person name="dePamphilis C.W."/>
            <person name="Choi D."/>
            <person name="Shirasu K."/>
        </authorList>
    </citation>
    <scope>NUCLEOTIDE SEQUENCE [LARGE SCALE GENOMIC DNA]</scope>
    <source>
        <strain evidence="3">cv. UVA1</strain>
    </source>
</reference>
<proteinExistence type="predicted"/>